<dbReference type="PIRSF" id="PIRSF006728">
    <property type="entry name" value="CinA"/>
    <property type="match status" value="1"/>
</dbReference>
<dbReference type="eggNOG" id="COG1058">
    <property type="taxonomic scope" value="Bacteria"/>
</dbReference>
<sequence length="431" mass="46581">MTALNVQLLMTGNEVMAGDTIDSNSAYIARELAAMGIKVSRRVTVNDDLEQLLIELNSMSASADIVIMNGGLGPTVDDLTSEALAAFSNSALQIHPDAKAQLEGWCERRGQALNDANKKQMLIPAGADIIPNATGSAPGIDLQHQGTRVFATPGVPSEMRQMLPIITDRISARFDLTHRTIVRRLQTFGLGESNAQQLINNSTFDWPETVELGFRASAPQMEVKLTIHDDSHQEDQERCIQHIHTLFGDHIVGEGDTTLAEAVLKLLRERQQTITTAESCTGGLIASALTQIPGASAAFHAGFVTYDNAIKASVLGVSDSHLNNCGAVSEPVVRQMADGALARASADYVIAVSGVAGPDGGSDEKPVGTVWVAYGSREELNTLRLLWPLPRQLFQTMVTACTLDLIRRQLLGLPKYCRYVDQRQVVPTDQE</sequence>
<proteinExistence type="inferred from homology"/>
<name>F3L259_9GAMM</name>
<comment type="similarity">
    <text evidence="1">Belongs to the CinA family.</text>
</comment>
<organism evidence="2 3">
    <name type="scientific">Aequoribacter fuscus</name>
    <dbReference type="NCBI Taxonomy" id="2518989"/>
    <lineage>
        <taxon>Bacteria</taxon>
        <taxon>Pseudomonadati</taxon>
        <taxon>Pseudomonadota</taxon>
        <taxon>Gammaproteobacteria</taxon>
        <taxon>Cellvibrionales</taxon>
        <taxon>Halieaceae</taxon>
        <taxon>Aequoribacter</taxon>
    </lineage>
</organism>
<accession>F3L259</accession>
<dbReference type="EMBL" id="AEIG01000042">
    <property type="protein sequence ID" value="EGG29584.1"/>
    <property type="molecule type" value="Genomic_DNA"/>
</dbReference>
<comment type="caution">
    <text evidence="2">The sequence shown here is derived from an EMBL/GenBank/DDBJ whole genome shotgun (WGS) entry which is preliminary data.</text>
</comment>
<dbReference type="OrthoDB" id="9801454at2"/>
<dbReference type="InterPro" id="IPR001453">
    <property type="entry name" value="MoaB/Mog_dom"/>
</dbReference>
<dbReference type="PANTHER" id="PTHR13939">
    <property type="entry name" value="NICOTINAMIDE-NUCLEOTIDE AMIDOHYDROLASE PNCC"/>
    <property type="match status" value="1"/>
</dbReference>
<gene>
    <name evidence="2" type="ORF">IMCC3088_1626</name>
</gene>
<dbReference type="CDD" id="cd00885">
    <property type="entry name" value="cinA"/>
    <property type="match status" value="1"/>
</dbReference>
<dbReference type="NCBIfam" id="TIGR00200">
    <property type="entry name" value="cinA_nterm"/>
    <property type="match status" value="1"/>
</dbReference>
<dbReference type="InterPro" id="IPR036425">
    <property type="entry name" value="MoaB/Mog-like_dom_sf"/>
</dbReference>
<dbReference type="AlphaFoldDB" id="F3L259"/>
<evidence type="ECO:0000313" key="3">
    <source>
        <dbReference type="Proteomes" id="UP000005615"/>
    </source>
</evidence>
<reference evidence="2 3" key="1">
    <citation type="journal article" date="2011" name="J. Bacteriol.">
        <title>Genome sequence of strain IMCC3088, a proteorhodopsin-containing marine bacterium belonging to the OM60/NOR5 clade.</title>
        <authorList>
            <person name="Jang Y."/>
            <person name="Oh H.M."/>
            <person name="Kang I."/>
            <person name="Lee K."/>
            <person name="Yang S.J."/>
            <person name="Cho J.C."/>
        </authorList>
    </citation>
    <scope>NUCLEOTIDE SEQUENCE [LARGE SCALE GENOMIC DNA]</scope>
    <source>
        <strain evidence="2 3">IMCC3088</strain>
    </source>
</reference>
<dbReference type="HAMAP" id="MF_00226_B">
    <property type="entry name" value="CinA_B"/>
    <property type="match status" value="1"/>
</dbReference>
<dbReference type="Gene3D" id="3.30.70.2860">
    <property type="match status" value="1"/>
</dbReference>
<dbReference type="eggNOG" id="COG1546">
    <property type="taxonomic scope" value="Bacteria"/>
</dbReference>
<dbReference type="PANTHER" id="PTHR13939:SF0">
    <property type="entry name" value="NMN AMIDOHYDROLASE-LIKE PROTEIN YFAY"/>
    <property type="match status" value="1"/>
</dbReference>
<dbReference type="InterPro" id="IPR008136">
    <property type="entry name" value="CinA_C"/>
</dbReference>
<dbReference type="Proteomes" id="UP000005615">
    <property type="component" value="Unassembled WGS sequence"/>
</dbReference>
<dbReference type="Pfam" id="PF00994">
    <property type="entry name" value="MoCF_biosynth"/>
    <property type="match status" value="1"/>
</dbReference>
<dbReference type="Gene3D" id="3.40.980.10">
    <property type="entry name" value="MoaB/Mog-like domain"/>
    <property type="match status" value="1"/>
</dbReference>
<dbReference type="Pfam" id="PF02464">
    <property type="entry name" value="CinA"/>
    <property type="match status" value="1"/>
</dbReference>
<protein>
    <recommendedName>
        <fullName evidence="1">CinA-like protein</fullName>
    </recommendedName>
</protein>
<dbReference type="NCBIfam" id="TIGR00199">
    <property type="entry name" value="PncC_domain"/>
    <property type="match status" value="1"/>
</dbReference>
<evidence type="ECO:0000256" key="1">
    <source>
        <dbReference type="HAMAP-Rule" id="MF_00226"/>
    </source>
</evidence>
<dbReference type="InterPro" id="IPR008135">
    <property type="entry name" value="Competence-induced_CinA"/>
</dbReference>
<dbReference type="InterPro" id="IPR050101">
    <property type="entry name" value="CinA"/>
</dbReference>
<dbReference type="RefSeq" id="WP_009575857.1">
    <property type="nucleotide sequence ID" value="NZ_AEIG01000042.1"/>
</dbReference>
<dbReference type="SUPFAM" id="SSF142433">
    <property type="entry name" value="CinA-like"/>
    <property type="match status" value="1"/>
</dbReference>
<dbReference type="STRING" id="2518989.IMCC3088_1626"/>
<keyword evidence="3" id="KW-1185">Reference proteome</keyword>
<dbReference type="Gene3D" id="3.90.950.20">
    <property type="entry name" value="CinA-like"/>
    <property type="match status" value="1"/>
</dbReference>
<evidence type="ECO:0000313" key="2">
    <source>
        <dbReference type="EMBL" id="EGG29584.1"/>
    </source>
</evidence>
<dbReference type="SUPFAM" id="SSF53218">
    <property type="entry name" value="Molybdenum cofactor biosynthesis proteins"/>
    <property type="match status" value="1"/>
</dbReference>
<dbReference type="SMART" id="SM00852">
    <property type="entry name" value="MoCF_biosynth"/>
    <property type="match status" value="1"/>
</dbReference>
<dbReference type="InterPro" id="IPR036653">
    <property type="entry name" value="CinA-like_C"/>
</dbReference>